<gene>
    <name evidence="2" type="ORF">CLF_110754</name>
</gene>
<dbReference type="AlphaFoldDB" id="G7YTU7"/>
<proteinExistence type="predicted"/>
<organism evidence="2 3">
    <name type="scientific">Clonorchis sinensis</name>
    <name type="common">Chinese liver fluke</name>
    <dbReference type="NCBI Taxonomy" id="79923"/>
    <lineage>
        <taxon>Eukaryota</taxon>
        <taxon>Metazoa</taxon>
        <taxon>Spiralia</taxon>
        <taxon>Lophotrochozoa</taxon>
        <taxon>Platyhelminthes</taxon>
        <taxon>Trematoda</taxon>
        <taxon>Digenea</taxon>
        <taxon>Opisthorchiida</taxon>
        <taxon>Opisthorchiata</taxon>
        <taxon>Opisthorchiidae</taxon>
        <taxon>Clonorchis</taxon>
    </lineage>
</organism>
<dbReference type="EMBL" id="DF144237">
    <property type="protein sequence ID" value="GAA56377.1"/>
    <property type="molecule type" value="Genomic_DNA"/>
</dbReference>
<keyword evidence="3" id="KW-1185">Reference proteome</keyword>
<feature type="region of interest" description="Disordered" evidence="1">
    <location>
        <begin position="46"/>
        <end position="72"/>
    </location>
</feature>
<protein>
    <submittedName>
        <fullName evidence="2">Uncharacterized protein</fullName>
    </submittedName>
</protein>
<evidence type="ECO:0000313" key="2">
    <source>
        <dbReference type="EMBL" id="GAA56377.1"/>
    </source>
</evidence>
<dbReference type="Proteomes" id="UP000008909">
    <property type="component" value="Unassembled WGS sequence"/>
</dbReference>
<sequence>MSKIGKASSSIQEEISTPASPQELMRMFSIYPNYPYDHQAHRVLKDSHPTQPDTVGLHDFQTGTLSGSKRPEKLKSEKCRKCLRNAPLDSSDWSSEACCQRNRHGSQCFPDAQQGRAFVPLGTVLRTTQLVRCHLQSGLSVFDRNLDYADGHLSASEVSERMPRFERHRTAGLDDVPPALFKQSSDFLSQCLLAYNNKKNPSAVTSFRCLAAMPPEESKRAGIFPDCPSLDKKIREAEVGFKPRTFRKVITRPNKAPGITDYSPSYGSTRNPDPDLLQEARDHSSTAGYFCIYSLLLSEIPSVFTDNLKNCPPTTMNASTMPLVEYLRDPRTVMKNPRRCCVRQKAGGMYIHLGLKAGLLWQLREIHTRVTNIDIQMNVDGVRTYNNSRTQPFVIEIYCGKNNPNDAQQLMSYTVTELTDVLMNGVSGVYHIHTIRLKGVHIGTRMTVPALTAPLRHDADFRTRKQENHHTGSSPKGKLNFPLTDGFPPDYMHSVCLGLVRKFLILLQAMPVRHKARLSLESWNLPNDTIEKQSVVLYGCLDLFPCFPYESELGHLKHHIHGPKPPAIQPYRRLAERVELDAVGGGIFLDDVGLPMRPSATCGCHSIFLCCKSSSVPRGDVLAGKVKEEVGRLIRDLNREPAGLCAQAYHTRPSSLEWPLVHTFTKELDSLWSSSMFRYGSATDLTFAVDGTLMLSDTAMRIRYHVSNNKTPVVSHKLLWEINRCLVAISLVKQSHIFDYSRPPSLSACHRIPVNGEKLKLQPLRHVVIRTNIHVFYLAYSHAAIVDALTRHVTTRSLSGLILDHKSTSSTFYQKSTDLQDDVLREDQCHFTSAVGDWYCDNVRIKGRRRADIEDVKSRLRYQGFKGVPMDEAVAMTYILLRRFPTNFSNECYGTGFAVTCPKNENPAYTNACHHTSRIDELATEELIFPTENDDASQLENMIKPNDIAGNKANRCPLITVALCVIDYLGYLSYLLGLLRCATMIEASAMHDSRTCGCSKNDPHCALDRSYFAAVPVPILPTLTTPTDSPKMSTKRQYGVTMTAWRVPYTS</sequence>
<reference evidence="2" key="1">
    <citation type="journal article" date="2011" name="Genome Biol.">
        <title>The draft genome of the carcinogenic human liver fluke Clonorchis sinensis.</title>
        <authorList>
            <person name="Wang X."/>
            <person name="Chen W."/>
            <person name="Huang Y."/>
            <person name="Sun J."/>
            <person name="Men J."/>
            <person name="Liu H."/>
            <person name="Luo F."/>
            <person name="Guo L."/>
            <person name="Lv X."/>
            <person name="Deng C."/>
            <person name="Zhou C."/>
            <person name="Fan Y."/>
            <person name="Li X."/>
            <person name="Huang L."/>
            <person name="Hu Y."/>
            <person name="Liang C."/>
            <person name="Hu X."/>
            <person name="Xu J."/>
            <person name="Yu X."/>
        </authorList>
    </citation>
    <scope>NUCLEOTIDE SEQUENCE [LARGE SCALE GENOMIC DNA]</scope>
    <source>
        <strain evidence="2">Henan</strain>
    </source>
</reference>
<name>G7YTU7_CLOSI</name>
<evidence type="ECO:0000256" key="1">
    <source>
        <dbReference type="SAM" id="MobiDB-lite"/>
    </source>
</evidence>
<accession>G7YTU7</accession>
<evidence type="ECO:0000313" key="3">
    <source>
        <dbReference type="Proteomes" id="UP000008909"/>
    </source>
</evidence>
<reference key="2">
    <citation type="submission" date="2011-10" db="EMBL/GenBank/DDBJ databases">
        <title>The genome and transcriptome sequence of Clonorchis sinensis provide insights into the carcinogenic liver fluke.</title>
        <authorList>
            <person name="Wang X."/>
            <person name="Huang Y."/>
            <person name="Chen W."/>
            <person name="Liu H."/>
            <person name="Guo L."/>
            <person name="Chen Y."/>
            <person name="Luo F."/>
            <person name="Zhou W."/>
            <person name="Sun J."/>
            <person name="Mao Q."/>
            <person name="Liang P."/>
            <person name="Zhou C."/>
            <person name="Tian Y."/>
            <person name="Men J."/>
            <person name="Lv X."/>
            <person name="Huang L."/>
            <person name="Zhou J."/>
            <person name="Hu Y."/>
            <person name="Li R."/>
            <person name="Zhang F."/>
            <person name="Lei H."/>
            <person name="Li X."/>
            <person name="Hu X."/>
            <person name="Liang C."/>
            <person name="Xu J."/>
            <person name="Wu Z."/>
            <person name="Yu X."/>
        </authorList>
    </citation>
    <scope>NUCLEOTIDE SEQUENCE</scope>
    <source>
        <strain>Henan</strain>
    </source>
</reference>